<reference evidence="2" key="1">
    <citation type="journal article" date="2019" name="Int. J. Syst. Evol. Microbiol.">
        <title>The Global Catalogue of Microorganisms (GCM) 10K type strain sequencing project: providing services to taxonomists for standard genome sequencing and annotation.</title>
        <authorList>
            <consortium name="The Broad Institute Genomics Platform"/>
            <consortium name="The Broad Institute Genome Sequencing Center for Infectious Disease"/>
            <person name="Wu L."/>
            <person name="Ma J."/>
        </authorList>
    </citation>
    <scope>NUCLEOTIDE SEQUENCE [LARGE SCALE GENOMIC DNA]</scope>
    <source>
        <strain evidence="2">TBRC 1826</strain>
    </source>
</reference>
<dbReference type="InterPro" id="IPR025851">
    <property type="entry name" value="SUKH-4"/>
</dbReference>
<comment type="caution">
    <text evidence="1">The sequence shown here is derived from an EMBL/GenBank/DDBJ whole genome shotgun (WGS) entry which is preliminary data.</text>
</comment>
<gene>
    <name evidence="1" type="ORF">ACFOVU_11290</name>
</gene>
<name>A0ABV8FK32_9ACTN</name>
<sequence length="189" mass="21395">MTDRHDDTHVRADRTLHEAYALPLDEIVDTRAAAPLNASIDAWDVPAEDRAALRRWGLPAQIKERFFENAPQHGAAPELSRPGRNLYRLGRFNRLTIGVEEGTGKVTALPRDAAAPDIGFNRSLTRYIECAWRWHAALPVLIELANWAWEPDQLDFYERQRQAVRRHIAAIDPDAASDASSLWQAIIDI</sequence>
<protein>
    <submittedName>
        <fullName evidence="1">SUKH-4 family immunity protein</fullName>
    </submittedName>
</protein>
<accession>A0ABV8FK32</accession>
<keyword evidence="2" id="KW-1185">Reference proteome</keyword>
<evidence type="ECO:0000313" key="2">
    <source>
        <dbReference type="Proteomes" id="UP001595847"/>
    </source>
</evidence>
<dbReference type="Pfam" id="PF14435">
    <property type="entry name" value="SUKH-4"/>
    <property type="match status" value="1"/>
</dbReference>
<evidence type="ECO:0000313" key="1">
    <source>
        <dbReference type="EMBL" id="MFC3996505.1"/>
    </source>
</evidence>
<organism evidence="1 2">
    <name type="scientific">Nocardiopsis sediminis</name>
    <dbReference type="NCBI Taxonomy" id="1778267"/>
    <lineage>
        <taxon>Bacteria</taxon>
        <taxon>Bacillati</taxon>
        <taxon>Actinomycetota</taxon>
        <taxon>Actinomycetes</taxon>
        <taxon>Streptosporangiales</taxon>
        <taxon>Nocardiopsidaceae</taxon>
        <taxon>Nocardiopsis</taxon>
    </lineage>
</organism>
<proteinExistence type="predicted"/>
<dbReference type="RefSeq" id="WP_378532606.1">
    <property type="nucleotide sequence ID" value="NZ_JBHSBH010000007.1"/>
</dbReference>
<dbReference type="EMBL" id="JBHSBH010000007">
    <property type="protein sequence ID" value="MFC3996505.1"/>
    <property type="molecule type" value="Genomic_DNA"/>
</dbReference>
<dbReference type="Proteomes" id="UP001595847">
    <property type="component" value="Unassembled WGS sequence"/>
</dbReference>